<dbReference type="SUPFAM" id="SSF52047">
    <property type="entry name" value="RNI-like"/>
    <property type="match status" value="1"/>
</dbReference>
<reference evidence="1 2" key="1">
    <citation type="journal article" date="2022" name="G3 (Bethesda)">
        <title>Enemy or ally: a genomic approach to elucidate the lifestyle of Phyllosticta citrichinaensis.</title>
        <authorList>
            <person name="Buijs V.A."/>
            <person name="Groenewald J.Z."/>
            <person name="Haridas S."/>
            <person name="LaButti K.M."/>
            <person name="Lipzen A."/>
            <person name="Martin F.M."/>
            <person name="Barry K."/>
            <person name="Grigoriev I.V."/>
            <person name="Crous P.W."/>
            <person name="Seidl M.F."/>
        </authorList>
    </citation>
    <scope>NUCLEOTIDE SEQUENCE [LARGE SCALE GENOMIC DNA]</scope>
    <source>
        <strain evidence="1 2">CBS 129764</strain>
    </source>
</reference>
<dbReference type="EMBL" id="JBBWUH010000009">
    <property type="protein sequence ID" value="KAK8157099.1"/>
    <property type="molecule type" value="Genomic_DNA"/>
</dbReference>
<gene>
    <name evidence="1" type="ORF">IWX90DRAFT_391127</name>
</gene>
<dbReference type="Proteomes" id="UP001456524">
    <property type="component" value="Unassembled WGS sequence"/>
</dbReference>
<name>A0ABR1XIW6_9PEZI</name>
<keyword evidence="2" id="KW-1185">Reference proteome</keyword>
<dbReference type="InterPro" id="IPR032675">
    <property type="entry name" value="LRR_dom_sf"/>
</dbReference>
<accession>A0ABR1XIW6</accession>
<proteinExistence type="predicted"/>
<evidence type="ECO:0000313" key="2">
    <source>
        <dbReference type="Proteomes" id="UP001456524"/>
    </source>
</evidence>
<organism evidence="1 2">
    <name type="scientific">Phyllosticta citrichinensis</name>
    <dbReference type="NCBI Taxonomy" id="1130410"/>
    <lineage>
        <taxon>Eukaryota</taxon>
        <taxon>Fungi</taxon>
        <taxon>Dikarya</taxon>
        <taxon>Ascomycota</taxon>
        <taxon>Pezizomycotina</taxon>
        <taxon>Dothideomycetes</taxon>
        <taxon>Dothideomycetes incertae sedis</taxon>
        <taxon>Botryosphaeriales</taxon>
        <taxon>Phyllostictaceae</taxon>
        <taxon>Phyllosticta</taxon>
    </lineage>
</organism>
<dbReference type="PANTHER" id="PTHR13318">
    <property type="entry name" value="PARTNER OF PAIRED, ISOFORM B-RELATED"/>
    <property type="match status" value="1"/>
</dbReference>
<sequence>MAVPDHRRAARVPQRVPDMVDDVLHIICEALAKEHDFATLFNCVLAGKRLASPAVKQLYRTHSVCTSFGGGDTENLELAQQRLVVQRWAILWRSIIASTMKETMYPYAKHVRSLDLRNLSYLLEDPKFAGTNVAKYFFGGSMSKFRITKPRPNPRIDTAAVLEAVGDAITEHAPSLEIVSGDGMQMLVSKRRQTANQYQVNSRELIKWAPKLSNLRALELWSGAALDDPQAREAIIASCPKFTALSFYKWFDKDVDEKMSHFVSGLTSPSLRSFEVIGSSDISAGTYLALNSHGLSLSNLSMNLKPTDLPHLPLLKGCTALEHLRLELTPARGGPPQSEMENFNEFRHEMSDWLGNCKRLKTLTINGVDAAADIMTPVLVNESLKLHTLDLDSYNGGTQEQFHKALACQKHLEKLRLDGEPDNMTRDDLDAFAKSIAQLHNLKSLRLSGVCDSFQDEHLITLAENLPRLEEFYFTGVGVSDAILPSLAKIGNLRVLNILAISKFSCEGLIDFAEQLGPSNRGIVIAINSADPYYNIDECSLSRINDVLRKRVDGKLEFMLFRGELRYLYHAHHNHLLVGHVVPVADNHRGLVYIYPLAIIQL</sequence>
<dbReference type="Gene3D" id="3.80.10.10">
    <property type="entry name" value="Ribonuclease Inhibitor"/>
    <property type="match status" value="2"/>
</dbReference>
<comment type="caution">
    <text evidence="1">The sequence shown here is derived from an EMBL/GenBank/DDBJ whole genome shotgun (WGS) entry which is preliminary data.</text>
</comment>
<dbReference type="PANTHER" id="PTHR13318:SF95">
    <property type="entry name" value="F-BOX PROTEIN YLR352W"/>
    <property type="match status" value="1"/>
</dbReference>
<protein>
    <submittedName>
        <fullName evidence="1">Uncharacterized protein</fullName>
    </submittedName>
</protein>
<evidence type="ECO:0000313" key="1">
    <source>
        <dbReference type="EMBL" id="KAK8157099.1"/>
    </source>
</evidence>